<dbReference type="PANTHER" id="PTHR38692:SF1">
    <property type="entry name" value="PROTEIN SMG"/>
    <property type="match status" value="1"/>
</dbReference>
<comment type="similarity">
    <text evidence="1">Belongs to the Smg family.</text>
</comment>
<dbReference type="Pfam" id="PF04361">
    <property type="entry name" value="DUF494"/>
    <property type="match status" value="1"/>
</dbReference>
<gene>
    <name evidence="1" type="primary">smg</name>
    <name evidence="2" type="ORF">EDC63_1282</name>
</gene>
<name>A0A4R3XRG2_9PROT</name>
<dbReference type="RefSeq" id="WP_124946089.1">
    <property type="nucleotide sequence ID" value="NZ_BHVT01000024.1"/>
</dbReference>
<reference evidence="2 3" key="1">
    <citation type="submission" date="2019-03" db="EMBL/GenBank/DDBJ databases">
        <title>Genomic Encyclopedia of Type Strains, Phase IV (KMG-IV): sequencing the most valuable type-strain genomes for metagenomic binning, comparative biology and taxonomic classification.</title>
        <authorList>
            <person name="Goeker M."/>
        </authorList>
    </citation>
    <scope>NUCLEOTIDE SEQUENCE [LARGE SCALE GENOMIC DNA]</scope>
    <source>
        <strain evidence="2 3">DSM 100309</strain>
    </source>
</reference>
<dbReference type="OrthoDB" id="5297467at2"/>
<keyword evidence="3" id="KW-1185">Reference proteome</keyword>
<dbReference type="EMBL" id="SMCO01000028">
    <property type="protein sequence ID" value="TCV80246.1"/>
    <property type="molecule type" value="Genomic_DNA"/>
</dbReference>
<sequence length="154" mass="18005">MFDILVYLFENYFDAEDFHYPDQEGLALKLSAAGFDKSEIHQALDWLNGLEDLSEGSYPDHLAESTSHRIYAPQELRKMDDECRGFLSFLESSGILNPLQREWVIDRAFALSDDEVTLEKLKWTVLIVLWSQDQAQDYMFLEELLFGDIPYQMH</sequence>
<accession>A0A4R3XRG2</accession>
<evidence type="ECO:0000313" key="3">
    <source>
        <dbReference type="Proteomes" id="UP000295367"/>
    </source>
</evidence>
<protein>
    <recommendedName>
        <fullName evidence="1">Protein Smg homolog</fullName>
    </recommendedName>
</protein>
<evidence type="ECO:0000313" key="2">
    <source>
        <dbReference type="EMBL" id="TCV80246.1"/>
    </source>
</evidence>
<evidence type="ECO:0000256" key="1">
    <source>
        <dbReference type="HAMAP-Rule" id="MF_00598"/>
    </source>
</evidence>
<dbReference type="Proteomes" id="UP000295367">
    <property type="component" value="Unassembled WGS sequence"/>
</dbReference>
<comment type="caution">
    <text evidence="2">The sequence shown here is derived from an EMBL/GenBank/DDBJ whole genome shotgun (WGS) entry which is preliminary data.</text>
</comment>
<dbReference type="AlphaFoldDB" id="A0A4R3XRG2"/>
<dbReference type="HAMAP" id="MF_00598">
    <property type="entry name" value="Smg"/>
    <property type="match status" value="1"/>
</dbReference>
<proteinExistence type="inferred from homology"/>
<dbReference type="InterPro" id="IPR007456">
    <property type="entry name" value="Smg"/>
</dbReference>
<organism evidence="2 3">
    <name type="scientific">Sulfurirhabdus autotrophica</name>
    <dbReference type="NCBI Taxonomy" id="1706046"/>
    <lineage>
        <taxon>Bacteria</taxon>
        <taxon>Pseudomonadati</taxon>
        <taxon>Pseudomonadota</taxon>
        <taxon>Betaproteobacteria</taxon>
        <taxon>Nitrosomonadales</taxon>
        <taxon>Sulfuricellaceae</taxon>
        <taxon>Sulfurirhabdus</taxon>
    </lineage>
</organism>
<dbReference type="PANTHER" id="PTHR38692">
    <property type="entry name" value="PROTEIN SMG"/>
    <property type="match status" value="1"/>
</dbReference>